<evidence type="ECO:0000313" key="1">
    <source>
        <dbReference type="EMBL" id="CAJ2630411.1"/>
    </source>
</evidence>
<reference evidence="1" key="1">
    <citation type="submission" date="2023-10" db="EMBL/GenBank/DDBJ databases">
        <authorList>
            <person name="Rodriguez Cubillos JULIANA M."/>
            <person name="De Vega J."/>
        </authorList>
    </citation>
    <scope>NUCLEOTIDE SEQUENCE</scope>
</reference>
<proteinExistence type="predicted"/>
<protein>
    <submittedName>
        <fullName evidence="1">Uncharacterized protein</fullName>
    </submittedName>
</protein>
<name>A0ACB0IDR6_TRIPR</name>
<dbReference type="EMBL" id="CASHSV030000001">
    <property type="protein sequence ID" value="CAJ2630411.1"/>
    <property type="molecule type" value="Genomic_DNA"/>
</dbReference>
<gene>
    <name evidence="1" type="ORF">MILVUS5_LOCUS2204</name>
</gene>
<evidence type="ECO:0000313" key="2">
    <source>
        <dbReference type="Proteomes" id="UP001177021"/>
    </source>
</evidence>
<dbReference type="Proteomes" id="UP001177021">
    <property type="component" value="Unassembled WGS sequence"/>
</dbReference>
<sequence>MLLGCLNGLYALISIGAFILEHQTPPMAYSNPNHLYYLDPTTIPTFSPFYPSTIPPTYPTTIPNLTPTPTPNPSFPSYPHHLHDPSYNPPPIFTYPPYSSYPNSTASPSPNHYTSYTTSSPSDYAYSNHYNYTQHPSYHTSFLPQQPNQTPNSNYSQHITTFHTADQHISSKPAEKEWEESHRVFTEKMQAIRLALKENLQKVSDKYTALKQSRQERLLTTNSEKVAEEKPQTEETEFTISVEEKESTEEDKVEKKQEFKTHRDSLSQLPPSCPKLPPTQFLSTVSSPALLSPPQGPVPLVEPPSKQLLKSLETNISPASKPPSKLSEPSDQKFPSETFSVPPPASRPPSKPPDPSSSFLISQSHLRTPPCFSKSPLKLPPPKPPDKVLPLFSSPSSKLHPPPNLSSPFLRPPAKPPDLTLVKT</sequence>
<accession>A0ACB0IDR6</accession>
<keyword evidence="2" id="KW-1185">Reference proteome</keyword>
<organism evidence="1 2">
    <name type="scientific">Trifolium pratense</name>
    <name type="common">Red clover</name>
    <dbReference type="NCBI Taxonomy" id="57577"/>
    <lineage>
        <taxon>Eukaryota</taxon>
        <taxon>Viridiplantae</taxon>
        <taxon>Streptophyta</taxon>
        <taxon>Embryophyta</taxon>
        <taxon>Tracheophyta</taxon>
        <taxon>Spermatophyta</taxon>
        <taxon>Magnoliopsida</taxon>
        <taxon>eudicotyledons</taxon>
        <taxon>Gunneridae</taxon>
        <taxon>Pentapetalae</taxon>
        <taxon>rosids</taxon>
        <taxon>fabids</taxon>
        <taxon>Fabales</taxon>
        <taxon>Fabaceae</taxon>
        <taxon>Papilionoideae</taxon>
        <taxon>50 kb inversion clade</taxon>
        <taxon>NPAAA clade</taxon>
        <taxon>Hologalegina</taxon>
        <taxon>IRL clade</taxon>
        <taxon>Trifolieae</taxon>
        <taxon>Trifolium</taxon>
    </lineage>
</organism>
<comment type="caution">
    <text evidence="1">The sequence shown here is derived from an EMBL/GenBank/DDBJ whole genome shotgun (WGS) entry which is preliminary data.</text>
</comment>